<organism evidence="2">
    <name type="scientific">Streptomyces sp. R39</name>
    <dbReference type="NCBI Taxonomy" id="3238631"/>
    <lineage>
        <taxon>Bacteria</taxon>
        <taxon>Bacillati</taxon>
        <taxon>Actinomycetota</taxon>
        <taxon>Actinomycetes</taxon>
        <taxon>Kitasatosporales</taxon>
        <taxon>Streptomycetaceae</taxon>
        <taxon>Streptomyces</taxon>
    </lineage>
</organism>
<sequence length="45" mass="4403">MGEAGKRRLRLLGAAAAPAPLVAPAPGAARERQAATPVTVPALTG</sequence>
<name>A0AB39QHA5_9ACTN</name>
<evidence type="ECO:0000256" key="1">
    <source>
        <dbReference type="SAM" id="MobiDB-lite"/>
    </source>
</evidence>
<dbReference type="RefSeq" id="WP_369221323.1">
    <property type="nucleotide sequence ID" value="NZ_CP163441.1"/>
</dbReference>
<feature type="region of interest" description="Disordered" evidence="1">
    <location>
        <begin position="25"/>
        <end position="45"/>
    </location>
</feature>
<dbReference type="EMBL" id="CP163441">
    <property type="protein sequence ID" value="XDQ41722.1"/>
    <property type="molecule type" value="Genomic_DNA"/>
</dbReference>
<evidence type="ECO:0000313" key="2">
    <source>
        <dbReference type="EMBL" id="XDQ41722.1"/>
    </source>
</evidence>
<accession>A0AB39QHA5</accession>
<dbReference type="AlphaFoldDB" id="A0AB39QHA5"/>
<reference evidence="2" key="1">
    <citation type="submission" date="2024-07" db="EMBL/GenBank/DDBJ databases">
        <authorList>
            <person name="Yu S.T."/>
        </authorList>
    </citation>
    <scope>NUCLEOTIDE SEQUENCE</scope>
    <source>
        <strain evidence="2">R39</strain>
    </source>
</reference>
<protein>
    <submittedName>
        <fullName evidence="2">Uncharacterized protein</fullName>
    </submittedName>
</protein>
<gene>
    <name evidence="2" type="ORF">AB5J52_05185</name>
</gene>
<proteinExistence type="predicted"/>